<dbReference type="PANTHER" id="PTHR42878">
    <property type="entry name" value="TWO-COMPONENT HISTIDINE KINASE"/>
    <property type="match status" value="1"/>
</dbReference>
<dbReference type="Pfam" id="PF02518">
    <property type="entry name" value="HATPase_c"/>
    <property type="match status" value="1"/>
</dbReference>
<organism evidence="13 14">
    <name type="scientific">Labrys wisconsinensis</name>
    <dbReference type="NCBI Taxonomy" id="425677"/>
    <lineage>
        <taxon>Bacteria</taxon>
        <taxon>Pseudomonadati</taxon>
        <taxon>Pseudomonadota</taxon>
        <taxon>Alphaproteobacteria</taxon>
        <taxon>Hyphomicrobiales</taxon>
        <taxon>Xanthobacteraceae</taxon>
        <taxon>Labrys</taxon>
    </lineage>
</organism>
<evidence type="ECO:0000256" key="7">
    <source>
        <dbReference type="ARBA" id="ARBA00022777"/>
    </source>
</evidence>
<evidence type="ECO:0000256" key="5">
    <source>
        <dbReference type="ARBA" id="ARBA00022679"/>
    </source>
</evidence>
<keyword evidence="6" id="KW-0547">Nucleotide-binding</keyword>
<feature type="domain" description="HAMP" evidence="12">
    <location>
        <begin position="206"/>
        <end position="258"/>
    </location>
</feature>
<dbReference type="PANTHER" id="PTHR42878:SF7">
    <property type="entry name" value="SENSOR HISTIDINE KINASE GLRK"/>
    <property type="match status" value="1"/>
</dbReference>
<dbReference type="EMBL" id="JAUSVX010000001">
    <property type="protein sequence ID" value="MDQ0467104.1"/>
    <property type="molecule type" value="Genomic_DNA"/>
</dbReference>
<keyword evidence="9" id="KW-0902">Two-component regulatory system</keyword>
<dbReference type="CDD" id="cd06225">
    <property type="entry name" value="HAMP"/>
    <property type="match status" value="1"/>
</dbReference>
<dbReference type="PROSITE" id="PS50885">
    <property type="entry name" value="HAMP"/>
    <property type="match status" value="1"/>
</dbReference>
<evidence type="ECO:0000256" key="6">
    <source>
        <dbReference type="ARBA" id="ARBA00022741"/>
    </source>
</evidence>
<keyword evidence="4" id="KW-0597">Phosphoprotein</keyword>
<proteinExistence type="predicted"/>
<keyword evidence="7 13" id="KW-0418">Kinase</keyword>
<dbReference type="CDD" id="cd00082">
    <property type="entry name" value="HisKA"/>
    <property type="match status" value="1"/>
</dbReference>
<dbReference type="InterPro" id="IPR036890">
    <property type="entry name" value="HATPase_C_sf"/>
</dbReference>
<dbReference type="SMART" id="SM00388">
    <property type="entry name" value="HisKA"/>
    <property type="match status" value="1"/>
</dbReference>
<dbReference type="InterPro" id="IPR003594">
    <property type="entry name" value="HATPase_dom"/>
</dbReference>
<evidence type="ECO:0000256" key="2">
    <source>
        <dbReference type="ARBA" id="ARBA00004370"/>
    </source>
</evidence>
<comment type="catalytic activity">
    <reaction evidence="1">
        <text>ATP + protein L-histidine = ADP + protein N-phospho-L-histidine.</text>
        <dbReference type="EC" id="2.7.13.3"/>
    </reaction>
</comment>
<dbReference type="SMART" id="SM00387">
    <property type="entry name" value="HATPase_c"/>
    <property type="match status" value="1"/>
</dbReference>
<evidence type="ECO:0000259" key="11">
    <source>
        <dbReference type="PROSITE" id="PS50109"/>
    </source>
</evidence>
<evidence type="ECO:0000313" key="13">
    <source>
        <dbReference type="EMBL" id="MDQ0467104.1"/>
    </source>
</evidence>
<dbReference type="Gene3D" id="3.30.565.10">
    <property type="entry name" value="Histidine kinase-like ATPase, C-terminal domain"/>
    <property type="match status" value="1"/>
</dbReference>
<dbReference type="SMART" id="SM00304">
    <property type="entry name" value="HAMP"/>
    <property type="match status" value="1"/>
</dbReference>
<dbReference type="InterPro" id="IPR003660">
    <property type="entry name" value="HAMP_dom"/>
</dbReference>
<dbReference type="InterPro" id="IPR005467">
    <property type="entry name" value="His_kinase_dom"/>
</dbReference>
<dbReference type="SUPFAM" id="SSF47384">
    <property type="entry name" value="Homodimeric domain of signal transducing histidine kinase"/>
    <property type="match status" value="1"/>
</dbReference>
<dbReference type="InterPro" id="IPR050351">
    <property type="entry name" value="BphY/WalK/GraS-like"/>
</dbReference>
<dbReference type="PROSITE" id="PS50109">
    <property type="entry name" value="HIS_KIN"/>
    <property type="match status" value="1"/>
</dbReference>
<dbReference type="PRINTS" id="PR00344">
    <property type="entry name" value="BCTRLSENSOR"/>
</dbReference>
<keyword evidence="10" id="KW-1133">Transmembrane helix</keyword>
<dbReference type="Gene3D" id="1.10.287.130">
    <property type="match status" value="1"/>
</dbReference>
<evidence type="ECO:0000256" key="8">
    <source>
        <dbReference type="ARBA" id="ARBA00022840"/>
    </source>
</evidence>
<keyword evidence="8" id="KW-0067">ATP-binding</keyword>
<dbReference type="InterPro" id="IPR004358">
    <property type="entry name" value="Sig_transdc_His_kin-like_C"/>
</dbReference>
<keyword evidence="14" id="KW-1185">Reference proteome</keyword>
<evidence type="ECO:0000256" key="9">
    <source>
        <dbReference type="ARBA" id="ARBA00023012"/>
    </source>
</evidence>
<dbReference type="SUPFAM" id="SSF158472">
    <property type="entry name" value="HAMP domain-like"/>
    <property type="match status" value="1"/>
</dbReference>
<protein>
    <recommendedName>
        <fullName evidence="3">histidine kinase</fullName>
        <ecNumber evidence="3">2.7.13.3</ecNumber>
    </recommendedName>
</protein>
<keyword evidence="10" id="KW-0472">Membrane</keyword>
<dbReference type="SUPFAM" id="SSF55874">
    <property type="entry name" value="ATPase domain of HSP90 chaperone/DNA topoisomerase II/histidine kinase"/>
    <property type="match status" value="1"/>
</dbReference>
<dbReference type="GO" id="GO:0016301">
    <property type="term" value="F:kinase activity"/>
    <property type="evidence" value="ECO:0007669"/>
    <property type="project" value="UniProtKB-KW"/>
</dbReference>
<dbReference type="EC" id="2.7.13.3" evidence="3"/>
<gene>
    <name evidence="13" type="ORF">QO011_000099</name>
</gene>
<dbReference type="Pfam" id="PF00672">
    <property type="entry name" value="HAMP"/>
    <property type="match status" value="1"/>
</dbReference>
<name>A0ABU0IYM6_9HYPH</name>
<evidence type="ECO:0000256" key="10">
    <source>
        <dbReference type="SAM" id="Phobius"/>
    </source>
</evidence>
<comment type="caution">
    <text evidence="13">The sequence shown here is derived from an EMBL/GenBank/DDBJ whole genome shotgun (WGS) entry which is preliminary data.</text>
</comment>
<dbReference type="InterPro" id="IPR003661">
    <property type="entry name" value="HisK_dim/P_dom"/>
</dbReference>
<evidence type="ECO:0000259" key="12">
    <source>
        <dbReference type="PROSITE" id="PS50885"/>
    </source>
</evidence>
<dbReference type="Proteomes" id="UP001242480">
    <property type="component" value="Unassembled WGS sequence"/>
</dbReference>
<dbReference type="RefSeq" id="WP_307266331.1">
    <property type="nucleotide sequence ID" value="NZ_JAUSVX010000001.1"/>
</dbReference>
<feature type="domain" description="Histidine kinase" evidence="11">
    <location>
        <begin position="298"/>
        <end position="515"/>
    </location>
</feature>
<keyword evidence="5" id="KW-0808">Transferase</keyword>
<dbReference type="InterPro" id="IPR036097">
    <property type="entry name" value="HisK_dim/P_sf"/>
</dbReference>
<reference evidence="13 14" key="1">
    <citation type="submission" date="2023-07" db="EMBL/GenBank/DDBJ databases">
        <title>Genomic Encyclopedia of Type Strains, Phase IV (KMG-IV): sequencing the most valuable type-strain genomes for metagenomic binning, comparative biology and taxonomic classification.</title>
        <authorList>
            <person name="Goeker M."/>
        </authorList>
    </citation>
    <scope>NUCLEOTIDE SEQUENCE [LARGE SCALE GENOMIC DNA]</scope>
    <source>
        <strain evidence="13 14">DSM 19619</strain>
    </source>
</reference>
<accession>A0ABU0IYM6</accession>
<evidence type="ECO:0000256" key="3">
    <source>
        <dbReference type="ARBA" id="ARBA00012438"/>
    </source>
</evidence>
<comment type="subcellular location">
    <subcellularLocation>
        <location evidence="2">Membrane</location>
    </subcellularLocation>
</comment>
<dbReference type="Pfam" id="PF00512">
    <property type="entry name" value="HisKA"/>
    <property type="match status" value="1"/>
</dbReference>
<dbReference type="CDD" id="cd00075">
    <property type="entry name" value="HATPase"/>
    <property type="match status" value="1"/>
</dbReference>
<evidence type="ECO:0000313" key="14">
    <source>
        <dbReference type="Proteomes" id="UP001242480"/>
    </source>
</evidence>
<keyword evidence="10" id="KW-0812">Transmembrane</keyword>
<evidence type="ECO:0000256" key="4">
    <source>
        <dbReference type="ARBA" id="ARBA00022553"/>
    </source>
</evidence>
<feature type="transmembrane region" description="Helical" evidence="10">
    <location>
        <begin position="182"/>
        <end position="201"/>
    </location>
</feature>
<sequence>MRSLRAKLSAFIGGVALLTVLAAAGILFAVRVSDRTLERVSQSQHRLDLLTEVSGRITDYGLAAIDTANAGADGASRLADLDVRARAVAIAIEAAQASDAVGEQAPSRGRLLAHLRGDFDILTAQVSRAMAAENAEARGDIIRGALNGFGTTAGPNLSQLVEGERRFLQGARDEARQSSRRLTIGAIVAAALALAAALVLHRTITQPLLRRLAAMEHAAAAIGRGELETRLDVATHDELGLLMARFNRMATRLARRTRRLDEDRAALEGTVTERTADLTAANERLAAIDNSRRRFFADVSHELRTPLTVVLGECDVTLRAPAIPETEARSVLATIRQRALALHRRVEDMLRVARSESGEIELSPAPVPLRPILVEAVDAFATPARRRGVALRLDAAEIDVDIEADRDWLRQIVEGLIDNALRHAAGARTIVVAMETTPATARILVSDDGAGMDPAVRERAFERFARPFSKAAEPGFGIGLSLAHWIIARHHGHIAIDSSENGAAGTRIVIELPKK</sequence>
<dbReference type="Gene3D" id="6.10.340.10">
    <property type="match status" value="1"/>
</dbReference>
<evidence type="ECO:0000256" key="1">
    <source>
        <dbReference type="ARBA" id="ARBA00000085"/>
    </source>
</evidence>